<dbReference type="SUPFAM" id="SSF53448">
    <property type="entry name" value="Nucleotide-diphospho-sugar transferases"/>
    <property type="match status" value="1"/>
</dbReference>
<name>A0A0W0R4N8_9GAMM</name>
<dbReference type="PANTHER" id="PTHR22916">
    <property type="entry name" value="GLYCOSYLTRANSFERASE"/>
    <property type="match status" value="1"/>
</dbReference>
<keyword evidence="1" id="KW-0802">TPR repeat</keyword>
<dbReference type="InterPro" id="IPR001173">
    <property type="entry name" value="Glyco_trans_2-like"/>
</dbReference>
<dbReference type="PATRIC" id="fig|45056.6.peg.719"/>
<dbReference type="PANTHER" id="PTHR22916:SF3">
    <property type="entry name" value="UDP-GLCNAC:BETAGAL BETA-1,3-N-ACETYLGLUCOSAMINYLTRANSFERASE-LIKE PROTEIN 1"/>
    <property type="match status" value="1"/>
</dbReference>
<dbReference type="InterPro" id="IPR019734">
    <property type="entry name" value="TPR_rpt"/>
</dbReference>
<dbReference type="EMBL" id="LNKA01000001">
    <property type="protein sequence ID" value="KTC66038.1"/>
    <property type="molecule type" value="Genomic_DNA"/>
</dbReference>
<dbReference type="EMBL" id="LR134428">
    <property type="protein sequence ID" value="VEH85697.1"/>
    <property type="molecule type" value="Genomic_DNA"/>
</dbReference>
<protein>
    <submittedName>
        <fullName evidence="3">Glycosyl transferase, family 2</fullName>
        <ecNumber evidence="4">2.4.1.212</ecNumber>
    </submittedName>
</protein>
<reference evidence="4 6" key="2">
    <citation type="submission" date="2018-12" db="EMBL/GenBank/DDBJ databases">
        <authorList>
            <consortium name="Pathogen Informatics"/>
        </authorList>
    </citation>
    <scope>NUCLEOTIDE SEQUENCE [LARGE SCALE GENOMIC DNA]</scope>
    <source>
        <strain evidence="4 6">NCTC12735</strain>
        <plasmid evidence="6">19</plasmid>
    </source>
</reference>
<evidence type="ECO:0000313" key="4">
    <source>
        <dbReference type="EMBL" id="VEH85697.1"/>
    </source>
</evidence>
<dbReference type="EC" id="2.4.1.212" evidence="4"/>
<dbReference type="RefSeq" id="WP_058461747.1">
    <property type="nucleotide sequence ID" value="NZ_CAAAHS010000005.1"/>
</dbReference>
<dbReference type="Gene3D" id="3.90.550.10">
    <property type="entry name" value="Spore Coat Polysaccharide Biosynthesis Protein SpsA, Chain A"/>
    <property type="match status" value="1"/>
</dbReference>
<sequence>MENSKYPLVSVVIPSYNGMPYLQAAIESVLAQDYPNVELIVLDDGSTDNTARYLEQYKGQFYFETHRNMGQAQTVNKGWQMSKGQFIGYLSADDTLEPNAISLSVQYLLENPEVILTYGDNILINADSQPIRTLITKEFDFYQLFLESTTPVAVGSFFRREGFETIGGWDKNFVQIGDYEFHLRLCQLGKFKRIPHILGCHRIHEESASYRKINFDRADEYVRLLSSQLATTKDEKLLEIKDQILSQAYLISGRTHWRSSRYKVGLKYFSKAFILNPKALYAAKTYRIILNAVLNRSLHALLKKYKKTINRLKRGNA</sequence>
<dbReference type="KEGG" id="ladl:NCTC12735_01332"/>
<dbReference type="OrthoDB" id="8742915at2"/>
<reference evidence="3 5" key="1">
    <citation type="submission" date="2015-11" db="EMBL/GenBank/DDBJ databases">
        <title>Identification of large and diverse effector repertoires of 38 Legionella species.</title>
        <authorList>
            <person name="Burstein D."/>
            <person name="Amaro F."/>
            <person name="Zusman T."/>
            <person name="Lifshitz Z."/>
            <person name="Cohen O."/>
            <person name="Gilbert J.A."/>
            <person name="Pupko T."/>
            <person name="Shuman H.A."/>
            <person name="Segal G."/>
        </authorList>
    </citation>
    <scope>NUCLEOTIDE SEQUENCE [LARGE SCALE GENOMIC DNA]</scope>
    <source>
        <strain evidence="3 5">1762-AUS-E</strain>
    </source>
</reference>
<geneLocation type="plasmid" evidence="4 6">
    <name>19</name>
</geneLocation>
<keyword evidence="4" id="KW-0328">Glycosyltransferase</keyword>
<dbReference type="Pfam" id="PF00535">
    <property type="entry name" value="Glycos_transf_2"/>
    <property type="match status" value="1"/>
</dbReference>
<dbReference type="AlphaFoldDB" id="A0A0W0R4N8"/>
<keyword evidence="4" id="KW-0614">Plasmid</keyword>
<keyword evidence="5" id="KW-1185">Reference proteome</keyword>
<dbReference type="Proteomes" id="UP000054859">
    <property type="component" value="Unassembled WGS sequence"/>
</dbReference>
<accession>A0A0W0R4N8</accession>
<proteinExistence type="predicted"/>
<dbReference type="GO" id="GO:0050501">
    <property type="term" value="F:hyaluronan synthase activity"/>
    <property type="evidence" value="ECO:0007669"/>
    <property type="project" value="UniProtKB-EC"/>
</dbReference>
<gene>
    <name evidence="4" type="primary">hyaD</name>
    <name evidence="3" type="ORF">Lade_0696</name>
    <name evidence="4" type="ORF">NCTC12735_01332</name>
</gene>
<dbReference type="STRING" id="45056.Lade_0696"/>
<keyword evidence="3" id="KW-0808">Transferase</keyword>
<evidence type="ECO:0000256" key="1">
    <source>
        <dbReference type="PROSITE-ProRule" id="PRU00339"/>
    </source>
</evidence>
<evidence type="ECO:0000313" key="5">
    <source>
        <dbReference type="Proteomes" id="UP000054859"/>
    </source>
</evidence>
<feature type="domain" description="Glycosyltransferase 2-like" evidence="2">
    <location>
        <begin position="10"/>
        <end position="166"/>
    </location>
</feature>
<feature type="repeat" description="TPR" evidence="1">
    <location>
        <begin position="246"/>
        <end position="279"/>
    </location>
</feature>
<evidence type="ECO:0000313" key="3">
    <source>
        <dbReference type="EMBL" id="KTC66038.1"/>
    </source>
</evidence>
<dbReference type="InterPro" id="IPR029044">
    <property type="entry name" value="Nucleotide-diphossugar_trans"/>
</dbReference>
<dbReference type="PROSITE" id="PS50005">
    <property type="entry name" value="TPR"/>
    <property type="match status" value="1"/>
</dbReference>
<organism evidence="3 5">
    <name type="scientific">Legionella adelaidensis</name>
    <dbReference type="NCBI Taxonomy" id="45056"/>
    <lineage>
        <taxon>Bacteria</taxon>
        <taxon>Pseudomonadati</taxon>
        <taxon>Pseudomonadota</taxon>
        <taxon>Gammaproteobacteria</taxon>
        <taxon>Legionellales</taxon>
        <taxon>Legionellaceae</taxon>
        <taxon>Legionella</taxon>
    </lineage>
</organism>
<dbReference type="Proteomes" id="UP000281170">
    <property type="component" value="Plasmid 19"/>
</dbReference>
<evidence type="ECO:0000313" key="6">
    <source>
        <dbReference type="Proteomes" id="UP000281170"/>
    </source>
</evidence>
<evidence type="ECO:0000259" key="2">
    <source>
        <dbReference type="Pfam" id="PF00535"/>
    </source>
</evidence>